<sequence>MRTILVSGDGSALIAAATALHAAGQGRRTLLLAADDPHRTLDAALGVRLTGLPTPYAEHLAVARVDEQETFRAALDGFGGRLGPALDLIGAAPLDPEELTPLPGTGRLALLRALRSADAEVLVVAAPAPAELIATLALPEQLARYLDRLLPEQRQAARALRPLLAAVAGVPMPADWLFEARAKAAAVLAEARAAVEHPGTSVRLVVDAGHHSLDELRRIRAGFALYGQRLDAVVAHRALPAAVLESPDPWLAAEAARERDRLAELARELGDLPLLVGRRPEPTLEGVAAQLYGERELVPYDTSWQVVDRLAEEGLLVWRLVLPGADRSELELVRRGDELVIGLGGYRRILPLPSALRRCTVQGAGMAEGVLSIRFAPDPALWPTGWSQGIG</sequence>
<evidence type="ECO:0000313" key="4">
    <source>
        <dbReference type="EMBL" id="GAA2225884.1"/>
    </source>
</evidence>
<protein>
    <submittedName>
        <fullName evidence="4">ArsA-related P-loop ATPase</fullName>
    </submittedName>
</protein>
<dbReference type="InterPro" id="IPR025723">
    <property type="entry name" value="ArsA/GET3_ATPase-like"/>
</dbReference>
<feature type="domain" description="ArsA HSP20-like" evidence="3">
    <location>
        <begin position="316"/>
        <end position="375"/>
    </location>
</feature>
<reference evidence="4 5" key="1">
    <citation type="journal article" date="2019" name="Int. J. Syst. Evol. Microbiol.">
        <title>The Global Catalogue of Microorganisms (GCM) 10K type strain sequencing project: providing services to taxonomists for standard genome sequencing and annotation.</title>
        <authorList>
            <consortium name="The Broad Institute Genomics Platform"/>
            <consortium name="The Broad Institute Genome Sequencing Center for Infectious Disease"/>
            <person name="Wu L."/>
            <person name="Ma J."/>
        </authorList>
    </citation>
    <scope>NUCLEOTIDE SEQUENCE [LARGE SCALE GENOMIC DNA]</scope>
    <source>
        <strain evidence="4 5">JCM 7356</strain>
    </source>
</reference>
<comment type="caution">
    <text evidence="4">The sequence shown here is derived from an EMBL/GenBank/DDBJ whole genome shotgun (WGS) entry which is preliminary data.</text>
</comment>
<evidence type="ECO:0000313" key="5">
    <source>
        <dbReference type="Proteomes" id="UP001500305"/>
    </source>
</evidence>
<evidence type="ECO:0000256" key="1">
    <source>
        <dbReference type="ARBA" id="ARBA00011040"/>
    </source>
</evidence>
<gene>
    <name evidence="4" type="ORF">GCM10010430_00990</name>
</gene>
<accession>A0ABN3DAT5</accession>
<dbReference type="Pfam" id="PF02374">
    <property type="entry name" value="ArsA_ATPase"/>
    <property type="match status" value="1"/>
</dbReference>
<dbReference type="Gene3D" id="3.40.50.300">
    <property type="entry name" value="P-loop containing nucleotide triphosphate hydrolases"/>
    <property type="match status" value="1"/>
</dbReference>
<dbReference type="InterPro" id="IPR008978">
    <property type="entry name" value="HSP20-like_chaperone"/>
</dbReference>
<organism evidence="4 5">
    <name type="scientific">Kitasatospora cystarginea</name>
    <dbReference type="NCBI Taxonomy" id="58350"/>
    <lineage>
        <taxon>Bacteria</taxon>
        <taxon>Bacillati</taxon>
        <taxon>Actinomycetota</taxon>
        <taxon>Actinomycetes</taxon>
        <taxon>Kitasatosporales</taxon>
        <taxon>Streptomycetaceae</taxon>
        <taxon>Kitasatospora</taxon>
    </lineage>
</organism>
<name>A0ABN3DAT5_9ACTN</name>
<dbReference type="InterPro" id="IPR040612">
    <property type="entry name" value="ArsA_HSP20-like"/>
</dbReference>
<dbReference type="Proteomes" id="UP001500305">
    <property type="component" value="Unassembled WGS sequence"/>
</dbReference>
<feature type="domain" description="ArsA/GET3 Anion-transporting ATPase-like" evidence="2">
    <location>
        <begin position="1"/>
        <end position="271"/>
    </location>
</feature>
<comment type="similarity">
    <text evidence="1">Belongs to the arsA ATPase family.</text>
</comment>
<evidence type="ECO:0000259" key="2">
    <source>
        <dbReference type="Pfam" id="PF02374"/>
    </source>
</evidence>
<dbReference type="EMBL" id="BAAATR010000001">
    <property type="protein sequence ID" value="GAA2225884.1"/>
    <property type="molecule type" value="Genomic_DNA"/>
</dbReference>
<keyword evidence="5" id="KW-1185">Reference proteome</keyword>
<proteinExistence type="inferred from homology"/>
<dbReference type="InterPro" id="IPR027417">
    <property type="entry name" value="P-loop_NTPase"/>
</dbReference>
<dbReference type="SUPFAM" id="SSF52540">
    <property type="entry name" value="P-loop containing nucleoside triphosphate hydrolases"/>
    <property type="match status" value="1"/>
</dbReference>
<dbReference type="RefSeq" id="WP_344634114.1">
    <property type="nucleotide sequence ID" value="NZ_BAAATR010000001.1"/>
</dbReference>
<dbReference type="Pfam" id="PF17886">
    <property type="entry name" value="ArsA_HSP20"/>
    <property type="match status" value="1"/>
</dbReference>
<dbReference type="Gene3D" id="2.60.40.790">
    <property type="match status" value="1"/>
</dbReference>
<evidence type="ECO:0000259" key="3">
    <source>
        <dbReference type="Pfam" id="PF17886"/>
    </source>
</evidence>